<keyword evidence="9 16" id="KW-0805">Transcription regulation</keyword>
<dbReference type="FunFam" id="2.30.30.1020:FF:000002">
    <property type="entry name" value="CCR4-NOT transcription complex subunit 3"/>
    <property type="match status" value="1"/>
</dbReference>
<dbReference type="GO" id="GO:0005829">
    <property type="term" value="C:cytosol"/>
    <property type="evidence" value="ECO:0007669"/>
    <property type="project" value="UniProtKB-ARBA"/>
</dbReference>
<evidence type="ECO:0000256" key="6">
    <source>
        <dbReference type="ARBA" id="ARBA00022491"/>
    </source>
</evidence>
<evidence type="ECO:0000256" key="9">
    <source>
        <dbReference type="ARBA" id="ARBA00023015"/>
    </source>
</evidence>
<keyword evidence="10" id="KW-0943">RNA-mediated gene silencing</keyword>
<keyword evidence="8" id="KW-0810">Translation regulation</keyword>
<feature type="domain" description="NOT2/NOT3/NOT5 C-terminal" evidence="19">
    <location>
        <begin position="459"/>
        <end position="584"/>
    </location>
</feature>
<feature type="region of interest" description="Disordered" evidence="17">
    <location>
        <begin position="255"/>
        <end position="344"/>
    </location>
</feature>
<protein>
    <recommendedName>
        <fullName evidence="13">CCR4-NOT transcription complex subunit 3</fullName>
    </recommendedName>
    <alternativeName>
        <fullName evidence="14">CCR4-associated factor 3</fullName>
    </alternativeName>
</protein>
<keyword evidence="5 16" id="KW-0963">Cytoplasm</keyword>
<dbReference type="InterPro" id="IPR012270">
    <property type="entry name" value="CCR4-NOT_su3/5"/>
</dbReference>
<evidence type="ECO:0000256" key="13">
    <source>
        <dbReference type="ARBA" id="ARBA00071433"/>
    </source>
</evidence>
<dbReference type="GO" id="GO:0005634">
    <property type="term" value="C:nucleus"/>
    <property type="evidence" value="ECO:0007669"/>
    <property type="project" value="UniProtKB-SubCell"/>
</dbReference>
<name>A0A673B1Z0_9TELE</name>
<evidence type="ECO:0000256" key="10">
    <source>
        <dbReference type="ARBA" id="ARBA00023158"/>
    </source>
</evidence>
<evidence type="ECO:0000256" key="15">
    <source>
        <dbReference type="ARBA" id="ARBA00093549"/>
    </source>
</evidence>
<feature type="region of interest" description="Disordered" evidence="17">
    <location>
        <begin position="409"/>
        <end position="428"/>
    </location>
</feature>
<accession>A0A673B1Z0</accession>
<keyword evidence="21" id="KW-1185">Reference proteome</keyword>
<dbReference type="GO" id="GO:0031047">
    <property type="term" value="P:regulatory ncRNA-mediated gene silencing"/>
    <property type="evidence" value="ECO:0007669"/>
    <property type="project" value="UniProtKB-KW"/>
</dbReference>
<evidence type="ECO:0000256" key="17">
    <source>
        <dbReference type="SAM" id="MobiDB-lite"/>
    </source>
</evidence>
<evidence type="ECO:0000256" key="12">
    <source>
        <dbReference type="ARBA" id="ARBA00023242"/>
    </source>
</evidence>
<dbReference type="PANTHER" id="PTHR23326">
    <property type="entry name" value="CCR4 NOT-RELATED"/>
    <property type="match status" value="1"/>
</dbReference>
<comment type="similarity">
    <text evidence="3 16">Belongs to the CNOT2/3/5 family.</text>
</comment>
<keyword evidence="12 16" id="KW-0539">Nucleus</keyword>
<dbReference type="Pfam" id="PF04153">
    <property type="entry name" value="NOT2_3_5_C"/>
    <property type="match status" value="1"/>
</dbReference>
<evidence type="ECO:0000256" key="1">
    <source>
        <dbReference type="ARBA" id="ARBA00004123"/>
    </source>
</evidence>
<evidence type="ECO:0000256" key="4">
    <source>
        <dbReference type="ARBA" id="ARBA00022473"/>
    </source>
</evidence>
<keyword evidence="11 16" id="KW-0804">Transcription</keyword>
<evidence type="ECO:0000256" key="8">
    <source>
        <dbReference type="ARBA" id="ARBA00022845"/>
    </source>
</evidence>
<dbReference type="GO" id="GO:0006417">
    <property type="term" value="P:regulation of translation"/>
    <property type="evidence" value="ECO:0007669"/>
    <property type="project" value="UniProtKB-KW"/>
</dbReference>
<evidence type="ECO:0000256" key="2">
    <source>
        <dbReference type="ARBA" id="ARBA00004201"/>
    </source>
</evidence>
<dbReference type="GO" id="GO:2000036">
    <property type="term" value="P:regulation of stem cell population maintenance"/>
    <property type="evidence" value="ECO:0007669"/>
    <property type="project" value="UniProtKB-ARBA"/>
</dbReference>
<dbReference type="InterPro" id="IPR007282">
    <property type="entry name" value="NOT2/3/5_C"/>
</dbReference>
<dbReference type="InterPro" id="IPR040168">
    <property type="entry name" value="Not2/3/5"/>
</dbReference>
<dbReference type="PIRSF" id="PIRSF005290">
    <property type="entry name" value="NOT_su_3_5"/>
    <property type="match status" value="1"/>
</dbReference>
<dbReference type="AlphaFoldDB" id="A0A673B1Z0"/>
<comment type="subcellular location">
    <subcellularLocation>
        <location evidence="2">Cytoplasm</location>
        <location evidence="2">P-body</location>
    </subcellularLocation>
    <subcellularLocation>
        <location evidence="1 16">Nucleus</location>
    </subcellularLocation>
</comment>
<evidence type="ECO:0000256" key="7">
    <source>
        <dbReference type="ARBA" id="ARBA00022553"/>
    </source>
</evidence>
<keyword evidence="6 16" id="KW-0678">Repressor</keyword>
<feature type="compositionally biased region" description="Basic and acidic residues" evidence="17">
    <location>
        <begin position="284"/>
        <end position="293"/>
    </location>
</feature>
<gene>
    <name evidence="20" type="primary">LOC115416008</name>
</gene>
<dbReference type="GO" id="GO:0006355">
    <property type="term" value="P:regulation of DNA-templated transcription"/>
    <property type="evidence" value="ECO:0007669"/>
    <property type="project" value="InterPro"/>
</dbReference>
<evidence type="ECO:0000259" key="19">
    <source>
        <dbReference type="Pfam" id="PF04153"/>
    </source>
</evidence>
<dbReference type="Ensembl" id="ENSSORT00005035580.1">
    <property type="protein sequence ID" value="ENSSORP00005034657.1"/>
    <property type="gene ID" value="ENSSORG00005016335.1"/>
</dbReference>
<dbReference type="Gene3D" id="2.30.30.1020">
    <property type="entry name" value="CCR4-NOT complex subunit 2/3/5, C-terminal domain"/>
    <property type="match status" value="1"/>
</dbReference>
<comment type="subunit">
    <text evidence="15">Component of the CCR4-NOT complex; distinct complexes seem to exist that differ in the participation of probably mutually exclusive catalytic subunits. In the complex interacts directly with CNOT2. Interacts with TIP120B and NANOS2. Interacts with EBF1. Interacts in an RNA-independent manner with BICC1 (via KH domains).</text>
</comment>
<evidence type="ECO:0000256" key="5">
    <source>
        <dbReference type="ARBA" id="ARBA00022490"/>
    </source>
</evidence>
<sequence>MADKRKLQGEIDRCLKKVAEGVEQFEDIWQKLHNAANANQKEKYEADLKKEIKKLQRLRDQIKTWVASNEIKDKRQLVENRKLIETQMERFKIVERETKTKAYSKEGLGLAQKVDPVQKEKEEVGTWLTNTIDTLNMQVDQFESEVESLSVQTRKKKGDKEKQDRIEELKKFIEKHRYHIRMLETILRMLDNDSVQVEAIRKIKDDVEYYVDSSQDPDFEENEFLYDDLDLEDIPQSLVATSPPGHSHLEEELFLHSSSTPTSTTSSSPIPPSPATGTTENSEDDKKRGRSTDSEVSQVGLKRGGASLRGRSTDSEVSQVGLKRGGASLRGRSTDSEVSQVGLKRGGASLRGRLTDSEVSQVGYSSVVADSTADSTLSSASQSQSSQPPSLTSTANQLVRLCLSSDIFPGSTAPPAPPSAPQPSLSEVSVPPSLGVCPLGPVPLSKDQVYQQAMEEAAWTHMPHPSDSERIRQYLMRNPCPTLPFHHQVPPPHSDSVDFYQRLSTETLFFIFYYLEGTKAQYLAAKALKKQSWRFHTKYMMWFQRHEEPKTITDEFEQGTYIYFDYEKWGQRKKEGFTFEYRYLEDRDLQ</sequence>
<dbReference type="Pfam" id="PF04065">
    <property type="entry name" value="Not3"/>
    <property type="match status" value="1"/>
</dbReference>
<evidence type="ECO:0000313" key="21">
    <source>
        <dbReference type="Proteomes" id="UP000472271"/>
    </source>
</evidence>
<dbReference type="InterPro" id="IPR007207">
    <property type="entry name" value="Not_N"/>
</dbReference>
<evidence type="ECO:0000313" key="20">
    <source>
        <dbReference type="Ensembl" id="ENSSORP00005034657.1"/>
    </source>
</evidence>
<organism evidence="20 21">
    <name type="scientific">Sphaeramia orbicularis</name>
    <name type="common">orbiculate cardinalfish</name>
    <dbReference type="NCBI Taxonomy" id="375764"/>
    <lineage>
        <taxon>Eukaryota</taxon>
        <taxon>Metazoa</taxon>
        <taxon>Chordata</taxon>
        <taxon>Craniata</taxon>
        <taxon>Vertebrata</taxon>
        <taxon>Euteleostomi</taxon>
        <taxon>Actinopterygii</taxon>
        <taxon>Neopterygii</taxon>
        <taxon>Teleostei</taxon>
        <taxon>Neoteleostei</taxon>
        <taxon>Acanthomorphata</taxon>
        <taxon>Gobiaria</taxon>
        <taxon>Kurtiformes</taxon>
        <taxon>Apogonoidei</taxon>
        <taxon>Apogonidae</taxon>
        <taxon>Apogoninae</taxon>
        <taxon>Sphaeramia</taxon>
    </lineage>
</organism>
<dbReference type="GO" id="GO:0030015">
    <property type="term" value="C:CCR4-NOT core complex"/>
    <property type="evidence" value="ECO:0007669"/>
    <property type="project" value="UniProtKB-UniRule"/>
</dbReference>
<evidence type="ECO:0000256" key="14">
    <source>
        <dbReference type="ARBA" id="ARBA00083548"/>
    </source>
</evidence>
<evidence type="ECO:0000256" key="3">
    <source>
        <dbReference type="ARBA" id="ARBA00007682"/>
    </source>
</evidence>
<keyword evidence="7" id="KW-0597">Phosphoprotein</keyword>
<feature type="compositionally biased region" description="Low complexity" evidence="17">
    <location>
        <begin position="257"/>
        <end position="268"/>
    </location>
</feature>
<dbReference type="Proteomes" id="UP000472271">
    <property type="component" value="Unassembled WGS sequence"/>
</dbReference>
<evidence type="ECO:0000256" key="16">
    <source>
        <dbReference type="PIRNR" id="PIRNR005290"/>
    </source>
</evidence>
<reference evidence="20" key="1">
    <citation type="submission" date="2025-08" db="UniProtKB">
        <authorList>
            <consortium name="Ensembl"/>
        </authorList>
    </citation>
    <scope>IDENTIFICATION</scope>
</reference>
<keyword evidence="4" id="KW-0217">Developmental protein</keyword>
<feature type="domain" description="CCR4-Not complex component Not N-terminal" evidence="18">
    <location>
        <begin position="4"/>
        <end position="232"/>
    </location>
</feature>
<dbReference type="InterPro" id="IPR038635">
    <property type="entry name" value="CCR4-NOT_su2/3/5_C_sf"/>
</dbReference>
<reference evidence="20" key="2">
    <citation type="submission" date="2025-09" db="UniProtKB">
        <authorList>
            <consortium name="Ensembl"/>
        </authorList>
    </citation>
    <scope>IDENTIFICATION</scope>
</reference>
<proteinExistence type="inferred from homology"/>
<evidence type="ECO:0000259" key="18">
    <source>
        <dbReference type="Pfam" id="PF04065"/>
    </source>
</evidence>
<feature type="compositionally biased region" description="Pro residues" evidence="17">
    <location>
        <begin position="412"/>
        <end position="421"/>
    </location>
</feature>
<evidence type="ECO:0000256" key="11">
    <source>
        <dbReference type="ARBA" id="ARBA00023163"/>
    </source>
</evidence>
<dbReference type="GO" id="GO:0000932">
    <property type="term" value="C:P-body"/>
    <property type="evidence" value="ECO:0007669"/>
    <property type="project" value="UniProtKB-SubCell"/>
</dbReference>